<organism evidence="7">
    <name type="scientific">mine drainage metagenome</name>
    <dbReference type="NCBI Taxonomy" id="410659"/>
    <lineage>
        <taxon>unclassified sequences</taxon>
        <taxon>metagenomes</taxon>
        <taxon>ecological metagenomes</taxon>
    </lineage>
</organism>
<dbReference type="InterPro" id="IPR013783">
    <property type="entry name" value="Ig-like_fold"/>
</dbReference>
<name>T0ZHJ2_9ZZZZ</name>
<proteinExistence type="predicted"/>
<evidence type="ECO:0000256" key="4">
    <source>
        <dbReference type="ARBA" id="ARBA00022989"/>
    </source>
</evidence>
<gene>
    <name evidence="7" type="ORF">B1B_13634</name>
</gene>
<dbReference type="InterPro" id="IPR000601">
    <property type="entry name" value="PKD_dom"/>
</dbReference>
<evidence type="ECO:0000256" key="1">
    <source>
        <dbReference type="ARBA" id="ARBA00004141"/>
    </source>
</evidence>
<feature type="domain" description="PKD" evidence="6">
    <location>
        <begin position="284"/>
        <end position="357"/>
    </location>
</feature>
<dbReference type="EMBL" id="AUZY01008979">
    <property type="protein sequence ID" value="EQD44138.1"/>
    <property type="molecule type" value="Genomic_DNA"/>
</dbReference>
<keyword evidence="4" id="KW-1133">Transmembrane helix</keyword>
<dbReference type="PANTHER" id="PTHR46730:SF4">
    <property type="entry name" value="POLYCYSTIC KIDNEY DISEASE PROTEIN 1-LIKE 1"/>
    <property type="match status" value="1"/>
</dbReference>
<evidence type="ECO:0000259" key="6">
    <source>
        <dbReference type="PROSITE" id="PS50093"/>
    </source>
</evidence>
<evidence type="ECO:0000313" key="7">
    <source>
        <dbReference type="EMBL" id="EQD44138.1"/>
    </source>
</evidence>
<comment type="subcellular location">
    <subcellularLocation>
        <location evidence="1">Membrane</location>
        <topology evidence="1">Multi-pass membrane protein</topology>
    </subcellularLocation>
</comment>
<dbReference type="PROSITE" id="PS50093">
    <property type="entry name" value="PKD"/>
    <property type="match status" value="3"/>
</dbReference>
<dbReference type="InterPro" id="IPR022409">
    <property type="entry name" value="PKD/Chitinase_dom"/>
</dbReference>
<dbReference type="Pfam" id="PF18911">
    <property type="entry name" value="PKD_4"/>
    <property type="match status" value="2"/>
</dbReference>
<keyword evidence="5" id="KW-0472">Membrane</keyword>
<sequence>TELHPSEEPPEFLAGAGDTEFGYGVVLSFQAIRSSTTWAFEGGNWINVTSVVGSVPVYTVVPAMAYDSTQGYTVFLQQLRASYTTNQSNQTWVLHDPLRLNLSTTQSVADVGQSLTYEISVTGGMGPYSVTVGSLPPGCTVPPNRNGSMEVACTLPQPGTFLFNVSATDQLGTALSVELPLTVSPALAVSASASPNPTTVGVPVALAALVSGGSPPVQSRWAISPGNGTLNATAGNYTFTSTGAYVATFQATDAAGATRVRTVSVEVYSAIVLEARANRTLVDAGMSIGFTATTTGGLLPLAYSWEFGDGGTATTNVTSHAYLVAGAYNATVWSNDSAASSAVARVSVQVNPALSVTAEANVTRVGLYAPVNFSGHIAGGTGPYTYWWDFGNAGSAYTATAVHAFTETGNQTVSLVVNDSLGASRTSTIEID</sequence>
<protein>
    <submittedName>
        <fullName evidence="7">Thermopsin</fullName>
    </submittedName>
</protein>
<keyword evidence="2" id="KW-0812">Transmembrane</keyword>
<feature type="domain" description="PKD" evidence="6">
    <location>
        <begin position="371"/>
        <end position="432"/>
    </location>
</feature>
<dbReference type="GO" id="GO:0005261">
    <property type="term" value="F:monoatomic cation channel activity"/>
    <property type="evidence" value="ECO:0007669"/>
    <property type="project" value="TreeGrafter"/>
</dbReference>
<dbReference type="InterPro" id="IPR035986">
    <property type="entry name" value="PKD_dom_sf"/>
</dbReference>
<dbReference type="GO" id="GO:0006816">
    <property type="term" value="P:calcium ion transport"/>
    <property type="evidence" value="ECO:0007669"/>
    <property type="project" value="TreeGrafter"/>
</dbReference>
<feature type="non-terminal residue" evidence="7">
    <location>
        <position position="1"/>
    </location>
</feature>
<reference evidence="7" key="2">
    <citation type="journal article" date="2014" name="ISME J.">
        <title>Microbial stratification in low pH oxic and suboxic macroscopic growths along an acid mine drainage.</title>
        <authorList>
            <person name="Mendez-Garcia C."/>
            <person name="Mesa V."/>
            <person name="Sprenger R.R."/>
            <person name="Richter M."/>
            <person name="Diez M.S."/>
            <person name="Solano J."/>
            <person name="Bargiela R."/>
            <person name="Golyshina O.V."/>
            <person name="Manteca A."/>
            <person name="Ramos J.L."/>
            <person name="Gallego J.R."/>
            <person name="Llorente I."/>
            <person name="Martins Dos Santos V.A."/>
            <person name="Jensen O.N."/>
            <person name="Pelaez A.I."/>
            <person name="Sanchez J."/>
            <person name="Ferrer M."/>
        </authorList>
    </citation>
    <scope>NUCLEOTIDE SEQUENCE</scope>
</reference>
<evidence type="ECO:0000256" key="5">
    <source>
        <dbReference type="ARBA" id="ARBA00023136"/>
    </source>
</evidence>
<dbReference type="AlphaFoldDB" id="T0ZHJ2"/>
<keyword evidence="3" id="KW-0677">Repeat</keyword>
<evidence type="ECO:0000256" key="3">
    <source>
        <dbReference type="ARBA" id="ARBA00022737"/>
    </source>
</evidence>
<dbReference type="CDD" id="cd00146">
    <property type="entry name" value="PKD"/>
    <property type="match status" value="2"/>
</dbReference>
<dbReference type="GO" id="GO:0005886">
    <property type="term" value="C:plasma membrane"/>
    <property type="evidence" value="ECO:0007669"/>
    <property type="project" value="TreeGrafter"/>
</dbReference>
<dbReference type="PANTHER" id="PTHR46730">
    <property type="entry name" value="POLYCYSTIN-1"/>
    <property type="match status" value="1"/>
</dbReference>
<dbReference type="Gene3D" id="2.60.40.10">
    <property type="entry name" value="Immunoglobulins"/>
    <property type="match status" value="4"/>
</dbReference>
<evidence type="ECO:0000256" key="2">
    <source>
        <dbReference type="ARBA" id="ARBA00022692"/>
    </source>
</evidence>
<reference evidence="7" key="1">
    <citation type="submission" date="2013-08" db="EMBL/GenBank/DDBJ databases">
        <authorList>
            <person name="Mendez C."/>
            <person name="Richter M."/>
            <person name="Ferrer M."/>
            <person name="Sanchez J."/>
        </authorList>
    </citation>
    <scope>NUCLEOTIDE SEQUENCE</scope>
</reference>
<dbReference type="SMART" id="SM00089">
    <property type="entry name" value="PKD"/>
    <property type="match status" value="3"/>
</dbReference>
<dbReference type="SUPFAM" id="SSF49299">
    <property type="entry name" value="PKD domain"/>
    <property type="match status" value="3"/>
</dbReference>
<feature type="domain" description="PKD" evidence="6">
    <location>
        <begin position="187"/>
        <end position="272"/>
    </location>
</feature>
<feature type="non-terminal residue" evidence="7">
    <location>
        <position position="432"/>
    </location>
</feature>
<accession>T0ZHJ2</accession>
<comment type="caution">
    <text evidence="7">The sequence shown here is derived from an EMBL/GenBank/DDBJ whole genome shotgun (WGS) entry which is preliminary data.</text>
</comment>